<dbReference type="PANTHER" id="PTHR44846:SF1">
    <property type="entry name" value="MANNOSYL-D-GLYCERATE TRANSPORT_METABOLISM SYSTEM REPRESSOR MNGR-RELATED"/>
    <property type="match status" value="1"/>
</dbReference>
<dbReference type="InterPro" id="IPR050679">
    <property type="entry name" value="Bact_HTH_transcr_reg"/>
</dbReference>
<dbReference type="AlphaFoldDB" id="A0A975AI94"/>
<dbReference type="Pfam" id="PF00392">
    <property type="entry name" value="GntR"/>
    <property type="match status" value="1"/>
</dbReference>
<dbReference type="InterPro" id="IPR011663">
    <property type="entry name" value="UTRA"/>
</dbReference>
<evidence type="ECO:0000256" key="2">
    <source>
        <dbReference type="ARBA" id="ARBA00023125"/>
    </source>
</evidence>
<proteinExistence type="predicted"/>
<dbReference type="EMBL" id="CP071444">
    <property type="protein sequence ID" value="QSX09232.1"/>
    <property type="molecule type" value="Genomic_DNA"/>
</dbReference>
<keyword evidence="3" id="KW-0804">Transcription</keyword>
<dbReference type="RefSeq" id="WP_207300571.1">
    <property type="nucleotide sequence ID" value="NZ_CP071444.1"/>
</dbReference>
<feature type="domain" description="UbiC transcription regulator-associated" evidence="4">
    <location>
        <begin position="86"/>
        <end position="227"/>
    </location>
</feature>
<dbReference type="GO" id="GO:0003700">
    <property type="term" value="F:DNA-binding transcription factor activity"/>
    <property type="evidence" value="ECO:0007669"/>
    <property type="project" value="InterPro"/>
</dbReference>
<dbReference type="InterPro" id="IPR000524">
    <property type="entry name" value="Tscrpt_reg_HTH_GntR"/>
</dbReference>
<name>A0A975AI94_9FIRM</name>
<dbReference type="GO" id="GO:0003677">
    <property type="term" value="F:DNA binding"/>
    <property type="evidence" value="ECO:0007669"/>
    <property type="project" value="UniProtKB-KW"/>
</dbReference>
<dbReference type="Gene3D" id="3.40.1410.10">
    <property type="entry name" value="Chorismate lyase-like"/>
    <property type="match status" value="1"/>
</dbReference>
<keyword evidence="1" id="KW-0805">Transcription regulation</keyword>
<evidence type="ECO:0000256" key="3">
    <source>
        <dbReference type="ARBA" id="ARBA00023163"/>
    </source>
</evidence>
<dbReference type="InterPro" id="IPR028978">
    <property type="entry name" value="Chorismate_lyase_/UTRA_dom_sf"/>
</dbReference>
<dbReference type="SMART" id="SM00866">
    <property type="entry name" value="UTRA"/>
    <property type="match status" value="1"/>
</dbReference>
<gene>
    <name evidence="5" type="ORF">J0B03_03995</name>
</gene>
<dbReference type="Pfam" id="PF07702">
    <property type="entry name" value="UTRA"/>
    <property type="match status" value="1"/>
</dbReference>
<dbReference type="Gene3D" id="1.10.10.10">
    <property type="entry name" value="Winged helix-like DNA-binding domain superfamily/Winged helix DNA-binding domain"/>
    <property type="match status" value="1"/>
</dbReference>
<organism evidence="5 6">
    <name type="scientific">Alkalibacter rhizosphaerae</name>
    <dbReference type="NCBI Taxonomy" id="2815577"/>
    <lineage>
        <taxon>Bacteria</taxon>
        <taxon>Bacillati</taxon>
        <taxon>Bacillota</taxon>
        <taxon>Clostridia</taxon>
        <taxon>Eubacteriales</taxon>
        <taxon>Eubacteriaceae</taxon>
        <taxon>Alkalibacter</taxon>
    </lineage>
</organism>
<reference evidence="5" key="1">
    <citation type="submission" date="2021-03" db="EMBL/GenBank/DDBJ databases">
        <title>Alkalibacter marinus sp. nov., isolated from tidal flat sediment.</title>
        <authorList>
            <person name="Namirimu T."/>
            <person name="Yang J.-A."/>
            <person name="Yang S.-H."/>
            <person name="Kim Y.-J."/>
            <person name="Kwon K.K."/>
        </authorList>
    </citation>
    <scope>NUCLEOTIDE SEQUENCE</scope>
    <source>
        <strain evidence="5">ES005</strain>
    </source>
</reference>
<dbReference type="KEGG" id="alka:J0B03_03995"/>
<accession>A0A975AI94</accession>
<dbReference type="InterPro" id="IPR036390">
    <property type="entry name" value="WH_DNA-bd_sf"/>
</dbReference>
<dbReference type="SUPFAM" id="SSF64288">
    <property type="entry name" value="Chorismate lyase-like"/>
    <property type="match status" value="1"/>
</dbReference>
<protein>
    <submittedName>
        <fullName evidence="5">GntR family transcriptional regulator</fullName>
    </submittedName>
</protein>
<dbReference type="Proteomes" id="UP000663499">
    <property type="component" value="Chromosome"/>
</dbReference>
<evidence type="ECO:0000313" key="6">
    <source>
        <dbReference type="Proteomes" id="UP000663499"/>
    </source>
</evidence>
<dbReference type="GO" id="GO:0045892">
    <property type="term" value="P:negative regulation of DNA-templated transcription"/>
    <property type="evidence" value="ECO:0007669"/>
    <property type="project" value="TreeGrafter"/>
</dbReference>
<sequence>MNRVAVTLYGEIIKGKYTIKQALPTVEELAKEYQVEEIDVKNGIGDLIYEGVLQRNPRNQDEVTVRPESLWGLVGGNHSFTNEAKKRGQKPGNRVLTFEKRPAWPQVMKRLQLDEGDEVVVLERLLLADEHVVGLEFSYMPSKLYPGVSRDMFEGGGSTFKVMQEKFGHVSEKGVDELAVATLEKREAELFGMEPGVPVLIRFRVTLNPEGVPIKGSRAIYLFSPGYELNI</sequence>
<keyword evidence="2" id="KW-0238">DNA-binding</keyword>
<dbReference type="SUPFAM" id="SSF46785">
    <property type="entry name" value="Winged helix' DNA-binding domain"/>
    <property type="match status" value="1"/>
</dbReference>
<evidence type="ECO:0000259" key="4">
    <source>
        <dbReference type="SMART" id="SM00866"/>
    </source>
</evidence>
<dbReference type="InterPro" id="IPR036388">
    <property type="entry name" value="WH-like_DNA-bd_sf"/>
</dbReference>
<dbReference type="PANTHER" id="PTHR44846">
    <property type="entry name" value="MANNOSYL-D-GLYCERATE TRANSPORT/METABOLISM SYSTEM REPRESSOR MNGR-RELATED"/>
    <property type="match status" value="1"/>
</dbReference>
<evidence type="ECO:0000313" key="5">
    <source>
        <dbReference type="EMBL" id="QSX09232.1"/>
    </source>
</evidence>
<keyword evidence="6" id="KW-1185">Reference proteome</keyword>
<evidence type="ECO:0000256" key="1">
    <source>
        <dbReference type="ARBA" id="ARBA00023015"/>
    </source>
</evidence>